<evidence type="ECO:0000256" key="10">
    <source>
        <dbReference type="SAM" id="Phobius"/>
    </source>
</evidence>
<keyword evidence="10" id="KW-0812">Transmembrane</keyword>
<evidence type="ECO:0000256" key="9">
    <source>
        <dbReference type="SAM" id="MobiDB-lite"/>
    </source>
</evidence>
<feature type="transmembrane region" description="Helical" evidence="10">
    <location>
        <begin position="35"/>
        <end position="56"/>
    </location>
</feature>
<keyword evidence="14" id="KW-1185">Reference proteome</keyword>
<evidence type="ECO:0000313" key="14">
    <source>
        <dbReference type="Proteomes" id="UP001153636"/>
    </source>
</evidence>
<keyword evidence="10" id="KW-0472">Membrane</keyword>
<dbReference type="CDD" id="cd08662">
    <property type="entry name" value="M13"/>
    <property type="match status" value="1"/>
</dbReference>
<dbReference type="Gene3D" id="1.10.1380.10">
    <property type="entry name" value="Neutral endopeptidase , domain2"/>
    <property type="match status" value="1"/>
</dbReference>
<comment type="cofactor">
    <cofactor evidence="1">
        <name>Zn(2+)</name>
        <dbReference type="ChEBI" id="CHEBI:29105"/>
    </cofactor>
</comment>
<evidence type="ECO:0000256" key="4">
    <source>
        <dbReference type="ARBA" id="ARBA00022670"/>
    </source>
</evidence>
<name>A0A9P0D7K5_9CUCU</name>
<evidence type="ECO:0000313" key="13">
    <source>
        <dbReference type="EMBL" id="CAH1113439.1"/>
    </source>
</evidence>
<dbReference type="PRINTS" id="PR00786">
    <property type="entry name" value="NEPRILYSIN"/>
</dbReference>
<organism evidence="13 14">
    <name type="scientific">Psylliodes chrysocephalus</name>
    <dbReference type="NCBI Taxonomy" id="3402493"/>
    <lineage>
        <taxon>Eukaryota</taxon>
        <taxon>Metazoa</taxon>
        <taxon>Ecdysozoa</taxon>
        <taxon>Arthropoda</taxon>
        <taxon>Hexapoda</taxon>
        <taxon>Insecta</taxon>
        <taxon>Pterygota</taxon>
        <taxon>Neoptera</taxon>
        <taxon>Endopterygota</taxon>
        <taxon>Coleoptera</taxon>
        <taxon>Polyphaga</taxon>
        <taxon>Cucujiformia</taxon>
        <taxon>Chrysomeloidea</taxon>
        <taxon>Chrysomelidae</taxon>
        <taxon>Galerucinae</taxon>
        <taxon>Alticini</taxon>
        <taxon>Psylliodes</taxon>
    </lineage>
</organism>
<dbReference type="GO" id="GO:0016485">
    <property type="term" value="P:protein processing"/>
    <property type="evidence" value="ECO:0007669"/>
    <property type="project" value="TreeGrafter"/>
</dbReference>
<protein>
    <submittedName>
        <fullName evidence="13">Uncharacterized protein</fullName>
    </submittedName>
</protein>
<comment type="subcellular location">
    <subcellularLocation>
        <location evidence="2">Cell membrane</location>
        <topology evidence="2">Single-pass type II membrane protein</topology>
    </subcellularLocation>
</comment>
<evidence type="ECO:0000256" key="8">
    <source>
        <dbReference type="ARBA" id="ARBA00023049"/>
    </source>
</evidence>
<dbReference type="InterPro" id="IPR018497">
    <property type="entry name" value="Peptidase_M13_C"/>
</dbReference>
<dbReference type="EMBL" id="OV651819">
    <property type="protein sequence ID" value="CAH1113439.1"/>
    <property type="molecule type" value="Genomic_DNA"/>
</dbReference>
<evidence type="ECO:0000256" key="2">
    <source>
        <dbReference type="ARBA" id="ARBA00004401"/>
    </source>
</evidence>
<keyword evidence="6" id="KW-0378">Hydrolase</keyword>
<evidence type="ECO:0000259" key="11">
    <source>
        <dbReference type="Pfam" id="PF01431"/>
    </source>
</evidence>
<dbReference type="Proteomes" id="UP001153636">
    <property type="component" value="Chromosome 7"/>
</dbReference>
<dbReference type="OrthoDB" id="6696837at2759"/>
<dbReference type="PROSITE" id="PS51885">
    <property type="entry name" value="NEPRILYSIN"/>
    <property type="match status" value="1"/>
</dbReference>
<dbReference type="Gene3D" id="3.40.390.10">
    <property type="entry name" value="Collagenase (Catalytic Domain)"/>
    <property type="match status" value="1"/>
</dbReference>
<evidence type="ECO:0000256" key="6">
    <source>
        <dbReference type="ARBA" id="ARBA00022801"/>
    </source>
</evidence>
<evidence type="ECO:0000256" key="5">
    <source>
        <dbReference type="ARBA" id="ARBA00022723"/>
    </source>
</evidence>
<evidence type="ECO:0000256" key="3">
    <source>
        <dbReference type="ARBA" id="ARBA00007357"/>
    </source>
</evidence>
<dbReference type="GO" id="GO:0046872">
    <property type="term" value="F:metal ion binding"/>
    <property type="evidence" value="ECO:0007669"/>
    <property type="project" value="UniProtKB-KW"/>
</dbReference>
<dbReference type="InterPro" id="IPR042089">
    <property type="entry name" value="Peptidase_M13_dom_2"/>
</dbReference>
<keyword evidence="7" id="KW-0862">Zinc</keyword>
<feature type="region of interest" description="Disordered" evidence="9">
    <location>
        <begin position="1"/>
        <end position="25"/>
    </location>
</feature>
<feature type="domain" description="Peptidase M13 N-terminal" evidence="12">
    <location>
        <begin position="85"/>
        <end position="475"/>
    </location>
</feature>
<dbReference type="PANTHER" id="PTHR11733:SF224">
    <property type="entry name" value="NEPRILYSIN-2"/>
    <property type="match status" value="1"/>
</dbReference>
<evidence type="ECO:0000256" key="1">
    <source>
        <dbReference type="ARBA" id="ARBA00001947"/>
    </source>
</evidence>
<feature type="domain" description="Peptidase M13 C-terminal" evidence="11">
    <location>
        <begin position="543"/>
        <end position="745"/>
    </location>
</feature>
<dbReference type="InterPro" id="IPR024079">
    <property type="entry name" value="MetalloPept_cat_dom_sf"/>
</dbReference>
<comment type="similarity">
    <text evidence="3">Belongs to the peptidase M13 family.</text>
</comment>
<reference evidence="13" key="1">
    <citation type="submission" date="2022-01" db="EMBL/GenBank/DDBJ databases">
        <authorList>
            <person name="King R."/>
        </authorList>
    </citation>
    <scope>NUCLEOTIDE SEQUENCE</scope>
</reference>
<dbReference type="PANTHER" id="PTHR11733">
    <property type="entry name" value="ZINC METALLOPROTEASE FAMILY M13 NEPRILYSIN-RELATED"/>
    <property type="match status" value="1"/>
</dbReference>
<dbReference type="Pfam" id="PF01431">
    <property type="entry name" value="Peptidase_M13"/>
    <property type="match status" value="1"/>
</dbReference>
<dbReference type="AlphaFoldDB" id="A0A9P0D7K5"/>
<sequence>MKNGSLSPANPPPTANPADVETARHGCTKEKRKKIIIAVAVIGIILLVIGLFYLGFSVKVETCTTSQCVRTAAEIRKYIDTRTDPCDDFYRFSCGSFLQNTNIQNTQGQQKGSRSVEDITKEEILLQLKDMLQAPIRSEDSKAFNVAKKFYRACLNETAIAREGLEKIKQIFELIGGWPTLKGYNWKEETFDWTEALHKLRELGLNFDVFFRITVDRDQGGERATRGSRYILQIHEIPYSQMEFGSEVKSMVFEYMVQLSVRFGANRDTAQQDAREVLRLFQELSRISKESRIKNTTKDDYERLALSELQYKYPEIKWHFYINGLLKPAEHFNYDDEIIVVQPRYVEMMEVFLGVTAKRSLANIICWHTLQYLISYMPVEIIEQVYELVERINGEMMNFRVPRWKTCVQEAKIRLSPVLSAAYIQNFFPEEKRYKVLTMVRAIKKQFEENLFRVEWMDYETKEITRQKLHASGEKLASYGDLLNLLEDNKIFGQVVVNQAKFLDAVLNLNLVNFYLMQSKLREYYEEDSFNDIDFISGLEVKYSSFDNILTFPVGIFSGIYYQNDRPEYMNYGILGSIIAHEVSHIFMRAQHGDSPHGELRSWWSTNSLANYDEKLQCLSNQYGKFRVTKLNGKHLSQERIHDEDMADLAGIKVSYDTYNTYVRQNGAQPLLSGLKYSPNQLFWISAAIRHCSKDSPEGLDRYHENYQRSPNQVRINGAMQNLKEFAFDFGCRKDSKMNPEHKCVVW</sequence>
<proteinExistence type="inferred from homology"/>
<accession>A0A9P0D7K5</accession>
<gene>
    <name evidence="13" type="ORF">PSYICH_LOCUS13303</name>
</gene>
<dbReference type="SUPFAM" id="SSF55486">
    <property type="entry name" value="Metalloproteases ('zincins'), catalytic domain"/>
    <property type="match status" value="1"/>
</dbReference>
<evidence type="ECO:0000256" key="7">
    <source>
        <dbReference type="ARBA" id="ARBA00022833"/>
    </source>
</evidence>
<keyword evidence="4" id="KW-0645">Protease</keyword>
<dbReference type="Pfam" id="PF05649">
    <property type="entry name" value="Peptidase_M13_N"/>
    <property type="match status" value="1"/>
</dbReference>
<evidence type="ECO:0000259" key="12">
    <source>
        <dbReference type="Pfam" id="PF05649"/>
    </source>
</evidence>
<keyword evidence="5" id="KW-0479">Metal-binding</keyword>
<keyword evidence="8" id="KW-0482">Metalloprotease</keyword>
<keyword evidence="10" id="KW-1133">Transmembrane helix</keyword>
<dbReference type="InterPro" id="IPR008753">
    <property type="entry name" value="Peptidase_M13_N"/>
</dbReference>
<dbReference type="GO" id="GO:0005886">
    <property type="term" value="C:plasma membrane"/>
    <property type="evidence" value="ECO:0007669"/>
    <property type="project" value="UniProtKB-SubCell"/>
</dbReference>
<dbReference type="GO" id="GO:0004222">
    <property type="term" value="F:metalloendopeptidase activity"/>
    <property type="evidence" value="ECO:0007669"/>
    <property type="project" value="InterPro"/>
</dbReference>
<dbReference type="InterPro" id="IPR000718">
    <property type="entry name" value="Peptidase_M13"/>
</dbReference>